<dbReference type="Gene3D" id="1.20.1330.10">
    <property type="entry name" value="f41 fragment of flagellin, N-terminal domain"/>
    <property type="match status" value="1"/>
</dbReference>
<keyword evidence="6" id="KW-0969">Cilium</keyword>
<evidence type="ECO:0000259" key="5">
    <source>
        <dbReference type="Pfam" id="PF00700"/>
    </source>
</evidence>
<dbReference type="Pfam" id="PF00700">
    <property type="entry name" value="Flagellin_C"/>
    <property type="match status" value="1"/>
</dbReference>
<dbReference type="PROSITE" id="PS00018">
    <property type="entry name" value="EF_HAND_1"/>
    <property type="match status" value="1"/>
</dbReference>
<comment type="subcellular location">
    <subcellularLocation>
        <location evidence="3">Secreted</location>
    </subcellularLocation>
    <subcellularLocation>
        <location evidence="3">Bacterial flagellum</location>
    </subcellularLocation>
</comment>
<organism evidence="6 7">
    <name type="scientific">Bosea massiliensis</name>
    <dbReference type="NCBI Taxonomy" id="151419"/>
    <lineage>
        <taxon>Bacteria</taxon>
        <taxon>Pseudomonadati</taxon>
        <taxon>Pseudomonadota</taxon>
        <taxon>Alphaproteobacteria</taxon>
        <taxon>Hyphomicrobiales</taxon>
        <taxon>Boseaceae</taxon>
        <taxon>Bosea</taxon>
    </lineage>
</organism>
<keyword evidence="7" id="KW-1185">Reference proteome</keyword>
<comment type="caution">
    <text evidence="6">The sequence shown here is derived from an EMBL/GenBank/DDBJ whole genome shotgun (WGS) entry which is preliminary data.</text>
</comment>
<dbReference type="NCBIfam" id="NF004669">
    <property type="entry name" value="PRK06008.1"/>
    <property type="match status" value="1"/>
</dbReference>
<evidence type="ECO:0000256" key="3">
    <source>
        <dbReference type="RuleBase" id="RU362073"/>
    </source>
</evidence>
<dbReference type="Pfam" id="PF00669">
    <property type="entry name" value="Flagellin_N"/>
    <property type="match status" value="1"/>
</dbReference>
<proteinExistence type="inferred from homology"/>
<protein>
    <recommendedName>
        <fullName evidence="3">Flagellin</fullName>
    </recommendedName>
</protein>
<reference evidence="7" key="1">
    <citation type="journal article" date="2019" name="Int. J. Syst. Evol. Microbiol.">
        <title>The Global Catalogue of Microorganisms (GCM) 10K type strain sequencing project: providing services to taxonomists for standard genome sequencing and annotation.</title>
        <authorList>
            <consortium name="The Broad Institute Genomics Platform"/>
            <consortium name="The Broad Institute Genome Sequencing Center for Infectious Disease"/>
            <person name="Wu L."/>
            <person name="Ma J."/>
        </authorList>
    </citation>
    <scope>NUCLEOTIDE SEQUENCE [LARGE SCALE GENOMIC DNA]</scope>
    <source>
        <strain evidence="7">CCUG 43117</strain>
    </source>
</reference>
<dbReference type="InterPro" id="IPR018247">
    <property type="entry name" value="EF_Hand_1_Ca_BS"/>
</dbReference>
<comment type="function">
    <text evidence="3">Flagellin is the subunit protein which polymerizes to form the filaments of bacterial flagella.</text>
</comment>
<evidence type="ECO:0000256" key="1">
    <source>
        <dbReference type="ARBA" id="ARBA00005709"/>
    </source>
</evidence>
<dbReference type="SUPFAM" id="SSF64518">
    <property type="entry name" value="Phase 1 flagellin"/>
    <property type="match status" value="1"/>
</dbReference>
<feature type="domain" description="Flagellin C-terminal" evidence="5">
    <location>
        <begin position="267"/>
        <end position="349"/>
    </location>
</feature>
<sequence length="350" mass="37609">MKTSFISNYSLSGTLRNAVAKARDSLADATTESTTLRHADIGLTLGGSTGKTVGLRDQYDRLNGIVDTNGLVASRLEVTQKALDGMRETAEQFLATLISVRDGDKGAEVLKSEAKNNLQALTASLNASSSGQFLFAGINTQQRPVTDYFATPVSGNKAAIDAAFAGYFGFAQNAPAVANITQADMTTFLQTVLPAEFANPAWGTNWSSALDQNMTGRISLSEVVEVSTNANTQTMRDLAMAYTMAYDLGTETLNTNAFRAVVDASIESVNKAILGLTATQAQLGAIEERVKVSSERLTIQRDIVAKQIQGFENVDPYEANVRVTDLTTQLDTAYALTVRIQQLNILKYMS</sequence>
<name>A0ABW0P8E7_9HYPH</name>
<comment type="similarity">
    <text evidence="1 3">Belongs to the bacterial flagellin family.</text>
</comment>
<evidence type="ECO:0000259" key="4">
    <source>
        <dbReference type="Pfam" id="PF00669"/>
    </source>
</evidence>
<gene>
    <name evidence="6" type="ORF">ACFPN9_27140</name>
</gene>
<evidence type="ECO:0000256" key="2">
    <source>
        <dbReference type="ARBA" id="ARBA00023143"/>
    </source>
</evidence>
<keyword evidence="6" id="KW-0966">Cell projection</keyword>
<feature type="domain" description="Flagellin N-terminal" evidence="4">
    <location>
        <begin position="6"/>
        <end position="140"/>
    </location>
</feature>
<dbReference type="InterPro" id="IPR001029">
    <property type="entry name" value="Flagellin_N"/>
</dbReference>
<dbReference type="InterPro" id="IPR046358">
    <property type="entry name" value="Flagellin_C"/>
</dbReference>
<dbReference type="Proteomes" id="UP001596060">
    <property type="component" value="Unassembled WGS sequence"/>
</dbReference>
<keyword evidence="6" id="KW-0282">Flagellum</keyword>
<evidence type="ECO:0000313" key="6">
    <source>
        <dbReference type="EMBL" id="MFC5508911.1"/>
    </source>
</evidence>
<dbReference type="EMBL" id="JBHSLU010000127">
    <property type="protein sequence ID" value="MFC5508911.1"/>
    <property type="molecule type" value="Genomic_DNA"/>
</dbReference>
<keyword evidence="3" id="KW-0964">Secreted</keyword>
<dbReference type="RefSeq" id="WP_066723992.1">
    <property type="nucleotide sequence ID" value="NZ_JBHSLU010000127.1"/>
</dbReference>
<evidence type="ECO:0000313" key="7">
    <source>
        <dbReference type="Proteomes" id="UP001596060"/>
    </source>
</evidence>
<accession>A0ABW0P8E7</accession>
<keyword evidence="2 3" id="KW-0975">Bacterial flagellum</keyword>